<comment type="caution">
    <text evidence="7">Lacks conserved residue(s) required for the propagation of feature annotation.</text>
</comment>
<dbReference type="WBParaSite" id="ALUE_0002043801-mRNA-1">
    <property type="protein sequence ID" value="ALUE_0002043801-mRNA-1"/>
    <property type="gene ID" value="ALUE_0002043801"/>
</dbReference>
<dbReference type="GO" id="GO:0006508">
    <property type="term" value="P:proteolysis"/>
    <property type="evidence" value="ECO:0007669"/>
    <property type="project" value="UniProtKB-KW"/>
</dbReference>
<feature type="binding site" evidence="7">
    <location>
        <position position="273"/>
    </location>
    <ligand>
        <name>Zn(2+)</name>
        <dbReference type="ChEBI" id="CHEBI:29105"/>
        <note>catalytic</note>
    </ligand>
</feature>
<feature type="binding site" evidence="7">
    <location>
        <position position="263"/>
    </location>
    <ligand>
        <name>Zn(2+)</name>
        <dbReference type="ChEBI" id="CHEBI:29105"/>
        <note>catalytic</note>
    </ligand>
</feature>
<evidence type="ECO:0000256" key="7">
    <source>
        <dbReference type="PROSITE-ProRule" id="PRU01211"/>
    </source>
</evidence>
<dbReference type="PANTHER" id="PTHR10127">
    <property type="entry name" value="DISCOIDIN, CUB, EGF, LAMININ , AND ZINC METALLOPROTEASE DOMAIN CONTAINING"/>
    <property type="match status" value="1"/>
</dbReference>
<dbReference type="InterPro" id="IPR006026">
    <property type="entry name" value="Peptidase_Metallo"/>
</dbReference>
<dbReference type="PRINTS" id="PR00480">
    <property type="entry name" value="ASTACIN"/>
</dbReference>
<dbReference type="SMART" id="SM00235">
    <property type="entry name" value="ZnMc"/>
    <property type="match status" value="1"/>
</dbReference>
<evidence type="ECO:0000256" key="4">
    <source>
        <dbReference type="ARBA" id="ARBA00022833"/>
    </source>
</evidence>
<dbReference type="PROSITE" id="PS51864">
    <property type="entry name" value="ASTACIN"/>
    <property type="match status" value="1"/>
</dbReference>
<dbReference type="Proteomes" id="UP000036681">
    <property type="component" value="Unplaced"/>
</dbReference>
<dbReference type="PANTHER" id="PTHR10127:SF780">
    <property type="entry name" value="METALLOENDOPEPTIDASE"/>
    <property type="match status" value="1"/>
</dbReference>
<dbReference type="InterPro" id="IPR001506">
    <property type="entry name" value="Peptidase_M12A"/>
</dbReference>
<dbReference type="Gene3D" id="3.40.390.10">
    <property type="entry name" value="Collagenase (Catalytic Domain)"/>
    <property type="match status" value="1"/>
</dbReference>
<dbReference type="GO" id="GO:0004222">
    <property type="term" value="F:metalloendopeptidase activity"/>
    <property type="evidence" value="ECO:0007669"/>
    <property type="project" value="UniProtKB-UniRule"/>
</dbReference>
<proteinExistence type="predicted"/>
<name>A0A0M3INW0_ASCLU</name>
<dbReference type="GO" id="GO:0008270">
    <property type="term" value="F:zinc ion binding"/>
    <property type="evidence" value="ECO:0007669"/>
    <property type="project" value="UniProtKB-UniRule"/>
</dbReference>
<keyword evidence="1 7" id="KW-0645">Protease</keyword>
<evidence type="ECO:0000256" key="8">
    <source>
        <dbReference type="RuleBase" id="RU361183"/>
    </source>
</evidence>
<keyword evidence="3 7" id="KW-0378">Hydrolase</keyword>
<keyword evidence="6" id="KW-1015">Disulfide bond</keyword>
<keyword evidence="10" id="KW-1185">Reference proteome</keyword>
<reference evidence="11" key="1">
    <citation type="submission" date="2017-02" db="UniProtKB">
        <authorList>
            <consortium name="WormBaseParasite"/>
        </authorList>
    </citation>
    <scope>IDENTIFICATION</scope>
</reference>
<evidence type="ECO:0000313" key="10">
    <source>
        <dbReference type="Proteomes" id="UP000036681"/>
    </source>
</evidence>
<protein>
    <recommendedName>
        <fullName evidence="8">Metalloendopeptidase</fullName>
        <ecNumber evidence="8">3.4.24.-</ecNumber>
    </recommendedName>
</protein>
<evidence type="ECO:0000256" key="6">
    <source>
        <dbReference type="ARBA" id="ARBA00023157"/>
    </source>
</evidence>
<evidence type="ECO:0000256" key="3">
    <source>
        <dbReference type="ARBA" id="ARBA00022801"/>
    </source>
</evidence>
<dbReference type="EC" id="3.4.24.-" evidence="8"/>
<evidence type="ECO:0000259" key="9">
    <source>
        <dbReference type="PROSITE" id="PS51864"/>
    </source>
</evidence>
<keyword evidence="2 7" id="KW-0479">Metal-binding</keyword>
<organism evidence="10 11">
    <name type="scientific">Ascaris lumbricoides</name>
    <name type="common">Giant roundworm</name>
    <dbReference type="NCBI Taxonomy" id="6252"/>
    <lineage>
        <taxon>Eukaryota</taxon>
        <taxon>Metazoa</taxon>
        <taxon>Ecdysozoa</taxon>
        <taxon>Nematoda</taxon>
        <taxon>Chromadorea</taxon>
        <taxon>Rhabditida</taxon>
        <taxon>Spirurina</taxon>
        <taxon>Ascaridomorpha</taxon>
        <taxon>Ascaridoidea</taxon>
        <taxon>Ascarididae</taxon>
        <taxon>Ascaris</taxon>
    </lineage>
</organism>
<feature type="domain" description="Peptidase M12A" evidence="9">
    <location>
        <begin position="157"/>
        <end position="299"/>
    </location>
</feature>
<dbReference type="SUPFAM" id="SSF55486">
    <property type="entry name" value="Metalloproteases ('zincins'), catalytic domain"/>
    <property type="match status" value="1"/>
</dbReference>
<sequence length="299" mass="34496">MSIQNPLHVNSALQSTSFDDGTEASTNRRHGVAGDLFENDILLTLPQARALLKEVRRSKGYPSSTSWNPVFLAKEADFFHVCCIRIPKYSTFHQPLNYKAKFIFFIFIYLQLNARFIVDEFFQPIGKTSFETHCAMWNAKHAFAFRLAFPKYSTFHQPLNYKAKFTFFIFIYLQLNARFIVDEFFQPIGKTSFETHCAMWNAKHAFAFRFYLHLLGEIQENGNAVDHIQFIRGAGCWSSVGRVGGRQQISIGYGCEAVGIIAHETLHALGLWHEQSRDDRDEYIVINYENIYPVVFSSL</sequence>
<feature type="binding site" evidence="7">
    <location>
        <position position="267"/>
    </location>
    <ligand>
        <name>Zn(2+)</name>
        <dbReference type="ChEBI" id="CHEBI:29105"/>
        <note>catalytic</note>
    </ligand>
</feature>
<evidence type="ECO:0000313" key="11">
    <source>
        <dbReference type="WBParaSite" id="ALUE_0002043801-mRNA-1"/>
    </source>
</evidence>
<keyword evidence="4 7" id="KW-0862">Zinc</keyword>
<comment type="cofactor">
    <cofactor evidence="7 8">
        <name>Zn(2+)</name>
        <dbReference type="ChEBI" id="CHEBI:29105"/>
    </cofactor>
    <text evidence="7 8">Binds 1 zinc ion per subunit.</text>
</comment>
<keyword evidence="5 7" id="KW-0482">Metalloprotease</keyword>
<dbReference type="AlphaFoldDB" id="A0A0M3INW0"/>
<dbReference type="Pfam" id="PF01400">
    <property type="entry name" value="Astacin"/>
    <property type="match status" value="1"/>
</dbReference>
<dbReference type="InterPro" id="IPR024079">
    <property type="entry name" value="MetalloPept_cat_dom_sf"/>
</dbReference>
<evidence type="ECO:0000256" key="2">
    <source>
        <dbReference type="ARBA" id="ARBA00022723"/>
    </source>
</evidence>
<evidence type="ECO:0000256" key="1">
    <source>
        <dbReference type="ARBA" id="ARBA00022670"/>
    </source>
</evidence>
<accession>A0A0M3INW0</accession>
<feature type="active site" evidence="7">
    <location>
        <position position="264"/>
    </location>
</feature>
<evidence type="ECO:0000256" key="5">
    <source>
        <dbReference type="ARBA" id="ARBA00023049"/>
    </source>
</evidence>